<evidence type="ECO:0008006" key="5">
    <source>
        <dbReference type="Google" id="ProtNLM"/>
    </source>
</evidence>
<dbReference type="PANTHER" id="PTHR31303">
    <property type="entry name" value="CTP-DEPENDENT DIACYLGLYCEROL KINASE 1"/>
    <property type="match status" value="1"/>
</dbReference>
<keyword evidence="4" id="KW-1185">Reference proteome</keyword>
<evidence type="ECO:0000313" key="3">
    <source>
        <dbReference type="EMBL" id="KIK29500.1"/>
    </source>
</evidence>
<protein>
    <recommendedName>
        <fullName evidence="5">Phosphatidate cytidylyltransferase</fullName>
    </recommendedName>
</protein>
<feature type="transmembrane region" description="Helical" evidence="2">
    <location>
        <begin position="131"/>
        <end position="160"/>
    </location>
</feature>
<keyword evidence="2" id="KW-1133">Transmembrane helix</keyword>
<keyword evidence="2" id="KW-0812">Transmembrane</keyword>
<feature type="transmembrane region" description="Helical" evidence="2">
    <location>
        <begin position="246"/>
        <end position="266"/>
    </location>
</feature>
<dbReference type="STRING" id="765257.A0A0C9YWS5"/>
<dbReference type="GO" id="GO:0006654">
    <property type="term" value="P:phosphatidic acid biosynthetic process"/>
    <property type="evidence" value="ECO:0007669"/>
    <property type="project" value="TreeGrafter"/>
</dbReference>
<organism evidence="3 4">
    <name type="scientific">Pisolithus microcarpus 441</name>
    <dbReference type="NCBI Taxonomy" id="765257"/>
    <lineage>
        <taxon>Eukaryota</taxon>
        <taxon>Fungi</taxon>
        <taxon>Dikarya</taxon>
        <taxon>Basidiomycota</taxon>
        <taxon>Agaricomycotina</taxon>
        <taxon>Agaricomycetes</taxon>
        <taxon>Agaricomycetidae</taxon>
        <taxon>Boletales</taxon>
        <taxon>Sclerodermatineae</taxon>
        <taxon>Pisolithaceae</taxon>
        <taxon>Pisolithus</taxon>
    </lineage>
</organism>
<dbReference type="EMBL" id="KN833689">
    <property type="protein sequence ID" value="KIK29500.1"/>
    <property type="molecule type" value="Genomic_DNA"/>
</dbReference>
<feature type="compositionally biased region" description="Polar residues" evidence="1">
    <location>
        <begin position="31"/>
        <end position="41"/>
    </location>
</feature>
<reference evidence="4" key="2">
    <citation type="submission" date="2015-01" db="EMBL/GenBank/DDBJ databases">
        <title>Evolutionary Origins and Diversification of the Mycorrhizal Mutualists.</title>
        <authorList>
            <consortium name="DOE Joint Genome Institute"/>
            <consortium name="Mycorrhizal Genomics Consortium"/>
            <person name="Kohler A."/>
            <person name="Kuo A."/>
            <person name="Nagy L.G."/>
            <person name="Floudas D."/>
            <person name="Copeland A."/>
            <person name="Barry K.W."/>
            <person name="Cichocki N."/>
            <person name="Veneault-Fourrey C."/>
            <person name="LaButti K."/>
            <person name="Lindquist E.A."/>
            <person name="Lipzen A."/>
            <person name="Lundell T."/>
            <person name="Morin E."/>
            <person name="Murat C."/>
            <person name="Riley R."/>
            <person name="Ohm R."/>
            <person name="Sun H."/>
            <person name="Tunlid A."/>
            <person name="Henrissat B."/>
            <person name="Grigoriev I.V."/>
            <person name="Hibbett D.S."/>
            <person name="Martin F."/>
        </authorList>
    </citation>
    <scope>NUCLEOTIDE SEQUENCE [LARGE SCALE GENOMIC DNA]</scope>
    <source>
        <strain evidence="4">441</strain>
    </source>
</reference>
<dbReference type="AlphaFoldDB" id="A0A0C9YWS5"/>
<dbReference type="PANTHER" id="PTHR31303:SF1">
    <property type="entry name" value="CTP-DEPENDENT DIACYLGLYCEROL KINASE 1"/>
    <property type="match status" value="1"/>
</dbReference>
<name>A0A0C9YWS5_9AGAM</name>
<dbReference type="InterPro" id="IPR037997">
    <property type="entry name" value="Dgk1-like"/>
</dbReference>
<gene>
    <name evidence="3" type="ORF">PISMIDRAFT_89049</name>
</gene>
<reference evidence="3 4" key="1">
    <citation type="submission" date="2014-04" db="EMBL/GenBank/DDBJ databases">
        <authorList>
            <consortium name="DOE Joint Genome Institute"/>
            <person name="Kuo A."/>
            <person name="Kohler A."/>
            <person name="Costa M.D."/>
            <person name="Nagy L.G."/>
            <person name="Floudas D."/>
            <person name="Copeland A."/>
            <person name="Barry K.W."/>
            <person name="Cichocki N."/>
            <person name="Veneault-Fourrey C."/>
            <person name="LaButti K."/>
            <person name="Lindquist E.A."/>
            <person name="Lipzen A."/>
            <person name="Lundell T."/>
            <person name="Morin E."/>
            <person name="Murat C."/>
            <person name="Sun H."/>
            <person name="Tunlid A."/>
            <person name="Henrissat B."/>
            <person name="Grigoriev I.V."/>
            <person name="Hibbett D.S."/>
            <person name="Martin F."/>
            <person name="Nordberg H.P."/>
            <person name="Cantor M.N."/>
            <person name="Hua S.X."/>
        </authorList>
    </citation>
    <scope>NUCLEOTIDE SEQUENCE [LARGE SCALE GENOMIC DNA]</scope>
    <source>
        <strain evidence="3 4">441</strain>
    </source>
</reference>
<dbReference type="GO" id="GO:0004143">
    <property type="term" value="F:ATP-dependent diacylglycerol kinase activity"/>
    <property type="evidence" value="ECO:0007669"/>
    <property type="project" value="InterPro"/>
</dbReference>
<evidence type="ECO:0000313" key="4">
    <source>
        <dbReference type="Proteomes" id="UP000054018"/>
    </source>
</evidence>
<evidence type="ECO:0000256" key="2">
    <source>
        <dbReference type="SAM" id="Phobius"/>
    </source>
</evidence>
<accession>A0A0C9YWS5</accession>
<proteinExistence type="predicted"/>
<dbReference type="HOGENOM" id="CLU_031477_1_0_1"/>
<feature type="transmembrane region" description="Helical" evidence="2">
    <location>
        <begin position="278"/>
        <end position="302"/>
    </location>
</feature>
<dbReference type="OrthoDB" id="5673at2759"/>
<sequence length="303" mass="32650">MGSLSDAPTIEELAEEVDAQTVPRDAKKQSRALNGSASNTNRNRKHPEKKDNKIDWEIPRKALHSSIGFLTLYLWISDGSRDHVVTALSSALAVLVPVDILRLRYPSFERAFEKCVGIFMRDSERQTSNGVIWYMLGVNTVLVTLPLDIAVVSVAILSWADTAASTFGRLYGQFTPRLPARSPILGLPLAPRKSLAGFVAAAITGAAVAVGFWSFVAPLREQKPELSWTWEGGVGRAFANSDSKMFSGWTGITTIGIVAGLVTAVAEALDLGSIDDNLSLPIITGGCLWGLFKVCGWLGGVFS</sequence>
<keyword evidence="2" id="KW-0472">Membrane</keyword>
<dbReference type="Proteomes" id="UP000054018">
    <property type="component" value="Unassembled WGS sequence"/>
</dbReference>
<feature type="transmembrane region" description="Helical" evidence="2">
    <location>
        <begin position="195"/>
        <end position="216"/>
    </location>
</feature>
<evidence type="ECO:0000256" key="1">
    <source>
        <dbReference type="SAM" id="MobiDB-lite"/>
    </source>
</evidence>
<feature type="region of interest" description="Disordered" evidence="1">
    <location>
        <begin position="1"/>
        <end position="51"/>
    </location>
</feature>
<dbReference type="GO" id="GO:0005789">
    <property type="term" value="C:endoplasmic reticulum membrane"/>
    <property type="evidence" value="ECO:0007669"/>
    <property type="project" value="TreeGrafter"/>
</dbReference>